<evidence type="ECO:0000313" key="3">
    <source>
        <dbReference type="Proteomes" id="UP000059680"/>
    </source>
</evidence>
<sequence>MAACGLEVQGRQLVGFSSCPHQRWSPRPTSASEAEEARGGDVNPAMVASLAPGGGRWNWKGAATAATKSDESDITSPVELEGSAGVAATAAAAVAGSCGRESCSAAASASPSAPTTGAGS</sequence>
<dbReference type="AlphaFoldDB" id="A0A0P0V2Q8"/>
<evidence type="ECO:0000313" key="2">
    <source>
        <dbReference type="EMBL" id="BAS72248.1"/>
    </source>
</evidence>
<accession>A0A0P0V2Q8</accession>
<evidence type="ECO:0000256" key="1">
    <source>
        <dbReference type="SAM" id="MobiDB-lite"/>
    </source>
</evidence>
<feature type="region of interest" description="Disordered" evidence="1">
    <location>
        <begin position="18"/>
        <end position="77"/>
    </location>
</feature>
<reference evidence="2 3" key="2">
    <citation type="journal article" date="2013" name="Plant Cell Physiol.">
        <title>Rice Annotation Project Database (RAP-DB): an integrative and interactive database for rice genomics.</title>
        <authorList>
            <person name="Sakai H."/>
            <person name="Lee S.S."/>
            <person name="Tanaka T."/>
            <person name="Numa H."/>
            <person name="Kim J."/>
            <person name="Kawahara Y."/>
            <person name="Wakimoto H."/>
            <person name="Yang C.C."/>
            <person name="Iwamoto M."/>
            <person name="Abe T."/>
            <person name="Yamada Y."/>
            <person name="Muto A."/>
            <person name="Inokuchi H."/>
            <person name="Ikemura T."/>
            <person name="Matsumoto T."/>
            <person name="Sasaki T."/>
            <person name="Itoh T."/>
        </authorList>
    </citation>
    <scope>NUCLEOTIDE SEQUENCE [LARGE SCALE GENOMIC DNA]</scope>
    <source>
        <strain evidence="3">cv. Nipponbare</strain>
    </source>
</reference>
<dbReference type="EMBL" id="AP014957">
    <property type="protein sequence ID" value="BAS72248.1"/>
    <property type="molecule type" value="Genomic_DNA"/>
</dbReference>
<reference evidence="3" key="1">
    <citation type="journal article" date="2005" name="Nature">
        <title>The map-based sequence of the rice genome.</title>
        <authorList>
            <consortium name="International rice genome sequencing project (IRGSP)"/>
            <person name="Matsumoto T."/>
            <person name="Wu J."/>
            <person name="Kanamori H."/>
            <person name="Katayose Y."/>
            <person name="Fujisawa M."/>
            <person name="Namiki N."/>
            <person name="Mizuno H."/>
            <person name="Yamamoto K."/>
            <person name="Antonio B.A."/>
            <person name="Baba T."/>
            <person name="Sakata K."/>
            <person name="Nagamura Y."/>
            <person name="Aoki H."/>
            <person name="Arikawa K."/>
            <person name="Arita K."/>
            <person name="Bito T."/>
            <person name="Chiden Y."/>
            <person name="Fujitsuka N."/>
            <person name="Fukunaka R."/>
            <person name="Hamada M."/>
            <person name="Harada C."/>
            <person name="Hayashi A."/>
            <person name="Hijishita S."/>
            <person name="Honda M."/>
            <person name="Hosokawa S."/>
            <person name="Ichikawa Y."/>
            <person name="Idonuma A."/>
            <person name="Iijima M."/>
            <person name="Ikeda M."/>
            <person name="Ikeno M."/>
            <person name="Ito K."/>
            <person name="Ito S."/>
            <person name="Ito T."/>
            <person name="Ito Y."/>
            <person name="Ito Y."/>
            <person name="Iwabuchi A."/>
            <person name="Kamiya K."/>
            <person name="Karasawa W."/>
            <person name="Kurita K."/>
            <person name="Katagiri S."/>
            <person name="Kikuta A."/>
            <person name="Kobayashi H."/>
            <person name="Kobayashi N."/>
            <person name="Machita K."/>
            <person name="Maehara T."/>
            <person name="Masukawa M."/>
            <person name="Mizubayashi T."/>
            <person name="Mukai Y."/>
            <person name="Nagasaki H."/>
            <person name="Nagata Y."/>
            <person name="Naito S."/>
            <person name="Nakashima M."/>
            <person name="Nakama Y."/>
            <person name="Nakamichi Y."/>
            <person name="Nakamura M."/>
            <person name="Meguro A."/>
            <person name="Negishi M."/>
            <person name="Ohta I."/>
            <person name="Ohta T."/>
            <person name="Okamoto M."/>
            <person name="Ono N."/>
            <person name="Saji S."/>
            <person name="Sakaguchi M."/>
            <person name="Sakai K."/>
            <person name="Shibata M."/>
            <person name="Shimokawa T."/>
            <person name="Song J."/>
            <person name="Takazaki Y."/>
            <person name="Terasawa K."/>
            <person name="Tsugane M."/>
            <person name="Tsuji K."/>
            <person name="Ueda S."/>
            <person name="Waki K."/>
            <person name="Yamagata H."/>
            <person name="Yamamoto M."/>
            <person name="Yamamoto S."/>
            <person name="Yamane H."/>
            <person name="Yoshiki S."/>
            <person name="Yoshihara R."/>
            <person name="Yukawa K."/>
            <person name="Zhong H."/>
            <person name="Yano M."/>
            <person name="Yuan Q."/>
            <person name="Ouyang S."/>
            <person name="Liu J."/>
            <person name="Jones K.M."/>
            <person name="Gansberger K."/>
            <person name="Moffat K."/>
            <person name="Hill J."/>
            <person name="Bera J."/>
            <person name="Fadrosh D."/>
            <person name="Jin S."/>
            <person name="Johri S."/>
            <person name="Kim M."/>
            <person name="Overton L."/>
            <person name="Reardon M."/>
            <person name="Tsitrin T."/>
            <person name="Vuong H."/>
            <person name="Weaver B."/>
            <person name="Ciecko A."/>
            <person name="Tallon L."/>
            <person name="Jackson J."/>
            <person name="Pai G."/>
            <person name="Aken S.V."/>
            <person name="Utterback T."/>
            <person name="Reidmuller S."/>
            <person name="Feldblyum T."/>
            <person name="Hsiao J."/>
            <person name="Zismann V."/>
            <person name="Iobst S."/>
            <person name="de Vazeille A.R."/>
            <person name="Buell C.R."/>
            <person name="Ying K."/>
            <person name="Li Y."/>
            <person name="Lu T."/>
            <person name="Huang Y."/>
            <person name="Zhao Q."/>
            <person name="Feng Q."/>
            <person name="Zhang L."/>
            <person name="Zhu J."/>
            <person name="Weng Q."/>
            <person name="Mu J."/>
            <person name="Lu Y."/>
            <person name="Fan D."/>
            <person name="Liu Y."/>
            <person name="Guan J."/>
            <person name="Zhang Y."/>
            <person name="Yu S."/>
            <person name="Liu X."/>
            <person name="Zhang Y."/>
            <person name="Hong G."/>
            <person name="Han B."/>
            <person name="Choisne N."/>
            <person name="Demange N."/>
            <person name="Orjeda G."/>
            <person name="Samain S."/>
            <person name="Cattolico L."/>
            <person name="Pelletier E."/>
            <person name="Couloux A."/>
            <person name="Segurens B."/>
            <person name="Wincker P."/>
            <person name="D'Hont A."/>
            <person name="Scarpelli C."/>
            <person name="Weissenbach J."/>
            <person name="Salanoubat M."/>
            <person name="Quetier F."/>
            <person name="Yu Y."/>
            <person name="Kim H.R."/>
            <person name="Rambo T."/>
            <person name="Currie J."/>
            <person name="Collura K."/>
            <person name="Luo M."/>
            <person name="Yang T."/>
            <person name="Ammiraju J.S.S."/>
            <person name="Engler F."/>
            <person name="Soderlund C."/>
            <person name="Wing R.A."/>
            <person name="Palmer L.E."/>
            <person name="de la Bastide M."/>
            <person name="Spiegel L."/>
            <person name="Nascimento L."/>
            <person name="Zutavern T."/>
            <person name="O'Shaughnessy A."/>
            <person name="Dike S."/>
            <person name="Dedhia N."/>
            <person name="Preston R."/>
            <person name="Balija V."/>
            <person name="McCombie W.R."/>
            <person name="Chow T."/>
            <person name="Chen H."/>
            <person name="Chung M."/>
            <person name="Chen C."/>
            <person name="Shaw J."/>
            <person name="Wu H."/>
            <person name="Hsiao K."/>
            <person name="Chao Y."/>
            <person name="Chu M."/>
            <person name="Cheng C."/>
            <person name="Hour A."/>
            <person name="Lee P."/>
            <person name="Lin S."/>
            <person name="Lin Y."/>
            <person name="Liou J."/>
            <person name="Liu S."/>
            <person name="Hsing Y."/>
            <person name="Raghuvanshi S."/>
            <person name="Mohanty A."/>
            <person name="Bharti A.K."/>
            <person name="Gaur A."/>
            <person name="Gupta V."/>
            <person name="Kumar D."/>
            <person name="Ravi V."/>
            <person name="Vij S."/>
            <person name="Kapur A."/>
            <person name="Khurana P."/>
            <person name="Khurana P."/>
            <person name="Khurana J.P."/>
            <person name="Tyagi A.K."/>
            <person name="Gaikwad K."/>
            <person name="Singh A."/>
            <person name="Dalal V."/>
            <person name="Srivastava S."/>
            <person name="Dixit A."/>
            <person name="Pal A.K."/>
            <person name="Ghazi I.A."/>
            <person name="Yadav M."/>
            <person name="Pandit A."/>
            <person name="Bhargava A."/>
            <person name="Sureshbabu K."/>
            <person name="Batra K."/>
            <person name="Sharma T.R."/>
            <person name="Mohapatra T."/>
            <person name="Singh N.K."/>
            <person name="Messing J."/>
            <person name="Nelson A.B."/>
            <person name="Fuks G."/>
            <person name="Kavchok S."/>
            <person name="Keizer G."/>
            <person name="Linton E."/>
            <person name="Llaca V."/>
            <person name="Song R."/>
            <person name="Tanyolac B."/>
            <person name="Young S."/>
            <person name="Ho-Il K."/>
            <person name="Hahn J.H."/>
            <person name="Sangsakoo G."/>
            <person name="Vanavichit A."/>
            <person name="de Mattos Luiz.A.T."/>
            <person name="Zimmer P.D."/>
            <person name="Malone G."/>
            <person name="Dellagostin O."/>
            <person name="de Oliveira A.C."/>
            <person name="Bevan M."/>
            <person name="Bancroft I."/>
            <person name="Minx P."/>
            <person name="Cordum H."/>
            <person name="Wilson R."/>
            <person name="Cheng Z."/>
            <person name="Jin W."/>
            <person name="Jiang J."/>
            <person name="Leong S.A."/>
            <person name="Iwama H."/>
            <person name="Gojobori T."/>
            <person name="Itoh T."/>
            <person name="Niimura Y."/>
            <person name="Fujii Y."/>
            <person name="Habara T."/>
            <person name="Sakai H."/>
            <person name="Sato Y."/>
            <person name="Wilson G."/>
            <person name="Kumar K."/>
            <person name="McCouch S."/>
            <person name="Juretic N."/>
            <person name="Hoen D."/>
            <person name="Wright S."/>
            <person name="Bruskiewich R."/>
            <person name="Bureau T."/>
            <person name="Miyao A."/>
            <person name="Hirochika H."/>
            <person name="Nishikawa T."/>
            <person name="Kadowaki K."/>
            <person name="Sugiura M."/>
            <person name="Burr B."/>
            <person name="Sasaki T."/>
        </authorList>
    </citation>
    <scope>NUCLEOTIDE SEQUENCE [LARGE SCALE GENOMIC DNA]</scope>
    <source>
        <strain evidence="3">cv. Nipponbare</strain>
    </source>
</reference>
<organism evidence="2 3">
    <name type="scientific">Oryza sativa subsp. japonica</name>
    <name type="common">Rice</name>
    <dbReference type="NCBI Taxonomy" id="39947"/>
    <lineage>
        <taxon>Eukaryota</taxon>
        <taxon>Viridiplantae</taxon>
        <taxon>Streptophyta</taxon>
        <taxon>Embryophyta</taxon>
        <taxon>Tracheophyta</taxon>
        <taxon>Spermatophyta</taxon>
        <taxon>Magnoliopsida</taxon>
        <taxon>Liliopsida</taxon>
        <taxon>Poales</taxon>
        <taxon>Poaceae</taxon>
        <taxon>BOP clade</taxon>
        <taxon>Oryzoideae</taxon>
        <taxon>Oryzeae</taxon>
        <taxon>Oryzinae</taxon>
        <taxon>Oryza</taxon>
        <taxon>Oryza sativa</taxon>
    </lineage>
</organism>
<dbReference type="PaxDb" id="39947-A0A0P0V2Q8"/>
<name>A0A0P0V2Q8_ORYSJ</name>
<reference evidence="2 3" key="3">
    <citation type="journal article" date="2013" name="Rice">
        <title>Improvement of the Oryza sativa Nipponbare reference genome using next generation sequence and optical map data.</title>
        <authorList>
            <person name="Kawahara Y."/>
            <person name="de la Bastide M."/>
            <person name="Hamilton J.P."/>
            <person name="Kanamori H."/>
            <person name="McCombie W.R."/>
            <person name="Ouyang S."/>
            <person name="Schwartz D.C."/>
            <person name="Tanaka T."/>
            <person name="Wu J."/>
            <person name="Zhou S."/>
            <person name="Childs K.L."/>
            <person name="Davidson R.M."/>
            <person name="Lin H."/>
            <person name="Quesada-Ocampo L."/>
            <person name="Vaillancourt B."/>
            <person name="Sakai H."/>
            <person name="Lee S.S."/>
            <person name="Kim J."/>
            <person name="Numa H."/>
            <person name="Itoh T."/>
            <person name="Buell C.R."/>
            <person name="Matsumoto T."/>
        </authorList>
    </citation>
    <scope>NUCLEOTIDE SEQUENCE [LARGE SCALE GENOMIC DNA]</scope>
    <source>
        <strain evidence="3">cv. Nipponbare</strain>
    </source>
</reference>
<dbReference type="Proteomes" id="UP000059680">
    <property type="component" value="Chromosome 1"/>
</dbReference>
<protein>
    <submittedName>
        <fullName evidence="2">Os01g0383801 protein</fullName>
    </submittedName>
</protein>
<proteinExistence type="predicted"/>
<keyword evidence="3" id="KW-1185">Reference proteome</keyword>
<dbReference type="InParanoid" id="A0A0P0V2Q8"/>
<gene>
    <name evidence="2" type="ordered locus">Os01g0383801</name>
    <name evidence="2" type="ORF">OSNPB_010383801</name>
</gene>